<dbReference type="PANTHER" id="PTHR43566:SF2">
    <property type="entry name" value="DUF4143 DOMAIN-CONTAINING PROTEIN"/>
    <property type="match status" value="1"/>
</dbReference>
<organism evidence="2 3">
    <name type="scientific">Candidatus Methylomirabilis tolerans</name>
    <dbReference type="NCBI Taxonomy" id="3123416"/>
    <lineage>
        <taxon>Bacteria</taxon>
        <taxon>Candidatus Methylomirabilota</taxon>
        <taxon>Candidatus Methylomirabilia</taxon>
        <taxon>Candidatus Methylomirabilales</taxon>
        <taxon>Candidatus Methylomirabilaceae</taxon>
        <taxon>Candidatus Methylomirabilis</taxon>
    </lineage>
</organism>
<accession>A0AAJ1AIP4</accession>
<reference evidence="2 3" key="1">
    <citation type="journal article" date="2021" name="bioRxiv">
        <title>Unraveling nitrogen, sulfur and carbon metabolic pathways and microbial community transcriptional responses to substrate deprivation and toxicity stresses in a bioreactor mimicking anoxic brackish coastal sediment conditions.</title>
        <authorList>
            <person name="Martins P.D."/>
            <person name="Echeveste M.J."/>
            <person name="Arshad A."/>
            <person name="Kurth J."/>
            <person name="Ouboter H."/>
            <person name="Jetten M.S.M."/>
            <person name="Welte C.U."/>
        </authorList>
    </citation>
    <scope>NUCLEOTIDE SEQUENCE [LARGE SCALE GENOMIC DNA]</scope>
    <source>
        <strain evidence="2">MAG_38</strain>
    </source>
</reference>
<gene>
    <name evidence="2" type="ORF">K8G79_04110</name>
</gene>
<evidence type="ECO:0000313" key="3">
    <source>
        <dbReference type="Proteomes" id="UP001197609"/>
    </source>
</evidence>
<name>A0AAJ1AIP4_9BACT</name>
<evidence type="ECO:0000259" key="1">
    <source>
        <dbReference type="Pfam" id="PF13173"/>
    </source>
</evidence>
<sequence>MSCMIQRDRELATLRGMLRRHPAVGIIGAGQVGKTTLARILMRGESQPIHLFDLESPEDLARLAEPTLALKPLRGLVVIDEIQPLR</sequence>
<dbReference type="Proteomes" id="UP001197609">
    <property type="component" value="Unassembled WGS sequence"/>
</dbReference>
<dbReference type="AlphaFoldDB" id="A0AAJ1AIP4"/>
<dbReference type="SUPFAM" id="SSF52540">
    <property type="entry name" value="P-loop containing nucleoside triphosphate hydrolases"/>
    <property type="match status" value="1"/>
</dbReference>
<feature type="domain" description="AAA" evidence="1">
    <location>
        <begin position="21"/>
        <end position="84"/>
    </location>
</feature>
<evidence type="ECO:0000313" key="2">
    <source>
        <dbReference type="EMBL" id="MBZ0159310.1"/>
    </source>
</evidence>
<dbReference type="Pfam" id="PF13173">
    <property type="entry name" value="AAA_14"/>
    <property type="match status" value="1"/>
</dbReference>
<proteinExistence type="predicted"/>
<comment type="caution">
    <text evidence="2">The sequence shown here is derived from an EMBL/GenBank/DDBJ whole genome shotgun (WGS) entry which is preliminary data.</text>
</comment>
<protein>
    <submittedName>
        <fullName evidence="2">AAA family ATPase</fullName>
    </submittedName>
</protein>
<dbReference type="PANTHER" id="PTHR43566">
    <property type="entry name" value="CONSERVED PROTEIN"/>
    <property type="match status" value="1"/>
</dbReference>
<dbReference type="InterPro" id="IPR027417">
    <property type="entry name" value="P-loop_NTPase"/>
</dbReference>
<dbReference type="EMBL" id="JAIOIU010000042">
    <property type="protein sequence ID" value="MBZ0159310.1"/>
    <property type="molecule type" value="Genomic_DNA"/>
</dbReference>
<dbReference type="InterPro" id="IPR041682">
    <property type="entry name" value="AAA_14"/>
</dbReference>
<dbReference type="Gene3D" id="3.40.50.300">
    <property type="entry name" value="P-loop containing nucleotide triphosphate hydrolases"/>
    <property type="match status" value="1"/>
</dbReference>